<dbReference type="Proteomes" id="UP000298663">
    <property type="component" value="Unassembled WGS sequence"/>
</dbReference>
<protein>
    <submittedName>
        <fullName evidence="2">Uncharacterized protein</fullName>
    </submittedName>
</protein>
<keyword evidence="3" id="KW-1185">Reference proteome</keyword>
<dbReference type="OrthoDB" id="2120021at2759"/>
<gene>
    <name evidence="2" type="ORF">L596_016335</name>
</gene>
<comment type="caution">
    <text evidence="2">The sequence shown here is derived from an EMBL/GenBank/DDBJ whole genome shotgun (WGS) entry which is preliminary data.</text>
</comment>
<reference evidence="2 3" key="1">
    <citation type="journal article" date="2015" name="Genome Biol.">
        <title>Comparative genomics of Steinernema reveals deeply conserved gene regulatory networks.</title>
        <authorList>
            <person name="Dillman A.R."/>
            <person name="Macchietto M."/>
            <person name="Porter C.F."/>
            <person name="Rogers A."/>
            <person name="Williams B."/>
            <person name="Antoshechkin I."/>
            <person name="Lee M.M."/>
            <person name="Goodwin Z."/>
            <person name="Lu X."/>
            <person name="Lewis E.E."/>
            <person name="Goodrich-Blair H."/>
            <person name="Stock S.P."/>
            <person name="Adams B.J."/>
            <person name="Sternberg P.W."/>
            <person name="Mortazavi A."/>
        </authorList>
    </citation>
    <scope>NUCLEOTIDE SEQUENCE [LARGE SCALE GENOMIC DNA]</scope>
    <source>
        <strain evidence="2 3">ALL</strain>
    </source>
</reference>
<dbReference type="EMBL" id="AZBU02000004">
    <property type="protein sequence ID" value="TKR82644.1"/>
    <property type="molecule type" value="Genomic_DNA"/>
</dbReference>
<evidence type="ECO:0000256" key="1">
    <source>
        <dbReference type="SAM" id="MobiDB-lite"/>
    </source>
</evidence>
<feature type="compositionally biased region" description="Basic and acidic residues" evidence="1">
    <location>
        <begin position="20"/>
        <end position="48"/>
    </location>
</feature>
<proteinExistence type="predicted"/>
<feature type="region of interest" description="Disordered" evidence="1">
    <location>
        <begin position="1"/>
        <end position="52"/>
    </location>
</feature>
<evidence type="ECO:0000313" key="2">
    <source>
        <dbReference type="EMBL" id="TKR82644.1"/>
    </source>
</evidence>
<sequence>MWPLKRSRNFPCDLGSVQDAENRGELGTERGKKEPWKHEAASNKDGKRMTKNSMFQLETSRNGEAIICARGSGNVIKVHDSKTGGLLDKNEETRLWISRRFRRTDTLALVQLSLNTSKIRKTRRRPSGMILESESARLRCDARGNMA</sequence>
<name>A0A4U5NIA8_STECR</name>
<organism evidence="2 3">
    <name type="scientific">Steinernema carpocapsae</name>
    <name type="common">Entomopathogenic nematode</name>
    <dbReference type="NCBI Taxonomy" id="34508"/>
    <lineage>
        <taxon>Eukaryota</taxon>
        <taxon>Metazoa</taxon>
        <taxon>Ecdysozoa</taxon>
        <taxon>Nematoda</taxon>
        <taxon>Chromadorea</taxon>
        <taxon>Rhabditida</taxon>
        <taxon>Tylenchina</taxon>
        <taxon>Panagrolaimomorpha</taxon>
        <taxon>Strongyloidoidea</taxon>
        <taxon>Steinernematidae</taxon>
        <taxon>Steinernema</taxon>
    </lineage>
</organism>
<reference evidence="2 3" key="2">
    <citation type="journal article" date="2019" name="G3 (Bethesda)">
        <title>Hybrid Assembly of the Genome of the Entomopathogenic Nematode Steinernema carpocapsae Identifies the X-Chromosome.</title>
        <authorList>
            <person name="Serra L."/>
            <person name="Macchietto M."/>
            <person name="Macias-Munoz A."/>
            <person name="McGill C.J."/>
            <person name="Rodriguez I.M."/>
            <person name="Rodriguez B."/>
            <person name="Murad R."/>
            <person name="Mortazavi A."/>
        </authorList>
    </citation>
    <scope>NUCLEOTIDE SEQUENCE [LARGE SCALE GENOMIC DNA]</scope>
    <source>
        <strain evidence="2 3">ALL</strain>
    </source>
</reference>
<evidence type="ECO:0000313" key="3">
    <source>
        <dbReference type="Proteomes" id="UP000298663"/>
    </source>
</evidence>
<accession>A0A4U5NIA8</accession>
<dbReference type="AlphaFoldDB" id="A0A4U5NIA8"/>